<keyword evidence="1" id="KW-1133">Transmembrane helix</keyword>
<feature type="transmembrane region" description="Helical" evidence="1">
    <location>
        <begin position="71"/>
        <end position="89"/>
    </location>
</feature>
<sequence length="146" mass="15582">MPTAAKLVGAILFFGIGWVAAGFVLDTFPEEMAATYFPLTIGLIGVWQGWMVAGGNAGGGIGASVGQGARTSVQMAFFGILLFALREMFRRSSNLRYDSPGEAVIATLELFRDYFLQSLTIPIWGTLLIGGMIAGALVEIASKLWK</sequence>
<proteinExistence type="predicted"/>
<name>A0ABP9LLS2_9RHOB</name>
<feature type="transmembrane region" description="Helical" evidence="1">
    <location>
        <begin position="37"/>
        <end position="59"/>
    </location>
</feature>
<keyword evidence="1" id="KW-0472">Membrane</keyword>
<feature type="transmembrane region" description="Helical" evidence="1">
    <location>
        <begin position="7"/>
        <end position="25"/>
    </location>
</feature>
<accession>A0ABP9LLS2</accession>
<dbReference type="Proteomes" id="UP001499910">
    <property type="component" value="Unassembled WGS sequence"/>
</dbReference>
<reference evidence="3" key="1">
    <citation type="journal article" date="2019" name="Int. J. Syst. Evol. Microbiol.">
        <title>The Global Catalogue of Microorganisms (GCM) 10K type strain sequencing project: providing services to taxonomists for standard genome sequencing and annotation.</title>
        <authorList>
            <consortium name="The Broad Institute Genomics Platform"/>
            <consortium name="The Broad Institute Genome Sequencing Center for Infectious Disease"/>
            <person name="Wu L."/>
            <person name="Ma J."/>
        </authorList>
    </citation>
    <scope>NUCLEOTIDE SEQUENCE [LARGE SCALE GENOMIC DNA]</scope>
    <source>
        <strain evidence="3">JCM 18015</strain>
    </source>
</reference>
<organism evidence="2 3">
    <name type="scientific">[Roseibacterium] beibuensis</name>
    <dbReference type="NCBI Taxonomy" id="1193142"/>
    <lineage>
        <taxon>Bacteria</taxon>
        <taxon>Pseudomonadati</taxon>
        <taxon>Pseudomonadota</taxon>
        <taxon>Alphaproteobacteria</taxon>
        <taxon>Rhodobacterales</taxon>
        <taxon>Roseobacteraceae</taxon>
        <taxon>Roseicyclus</taxon>
    </lineage>
</organism>
<dbReference type="RefSeq" id="WP_259554172.1">
    <property type="nucleotide sequence ID" value="NZ_BAABHW010000007.1"/>
</dbReference>
<protein>
    <submittedName>
        <fullName evidence="2">Tellurite resistance protein TrgA</fullName>
    </submittedName>
</protein>
<feature type="transmembrane region" description="Helical" evidence="1">
    <location>
        <begin position="121"/>
        <end position="141"/>
    </location>
</feature>
<keyword evidence="3" id="KW-1185">Reference proteome</keyword>
<dbReference type="NCBIfam" id="NF033773">
    <property type="entry name" value="tellur_TrgA"/>
    <property type="match status" value="1"/>
</dbReference>
<dbReference type="InterPro" id="IPR047784">
    <property type="entry name" value="TrgA"/>
</dbReference>
<keyword evidence="1" id="KW-0812">Transmembrane</keyword>
<evidence type="ECO:0000313" key="3">
    <source>
        <dbReference type="Proteomes" id="UP001499910"/>
    </source>
</evidence>
<gene>
    <name evidence="2" type="primary">trgA</name>
    <name evidence="2" type="ORF">GCM10023209_35100</name>
</gene>
<evidence type="ECO:0000256" key="1">
    <source>
        <dbReference type="SAM" id="Phobius"/>
    </source>
</evidence>
<comment type="caution">
    <text evidence="2">The sequence shown here is derived from an EMBL/GenBank/DDBJ whole genome shotgun (WGS) entry which is preliminary data.</text>
</comment>
<evidence type="ECO:0000313" key="2">
    <source>
        <dbReference type="EMBL" id="GAA5080943.1"/>
    </source>
</evidence>
<dbReference type="EMBL" id="BAABHW010000007">
    <property type="protein sequence ID" value="GAA5080943.1"/>
    <property type="molecule type" value="Genomic_DNA"/>
</dbReference>